<dbReference type="AlphaFoldDB" id="A0A067QKN5"/>
<keyword evidence="2" id="KW-1185">Reference proteome</keyword>
<gene>
    <name evidence="1" type="ORF">L798_15630</name>
</gene>
<organism evidence="1 2">
    <name type="scientific">Zootermopsis nevadensis</name>
    <name type="common">Dampwood termite</name>
    <dbReference type="NCBI Taxonomy" id="136037"/>
    <lineage>
        <taxon>Eukaryota</taxon>
        <taxon>Metazoa</taxon>
        <taxon>Ecdysozoa</taxon>
        <taxon>Arthropoda</taxon>
        <taxon>Hexapoda</taxon>
        <taxon>Insecta</taxon>
        <taxon>Pterygota</taxon>
        <taxon>Neoptera</taxon>
        <taxon>Polyneoptera</taxon>
        <taxon>Dictyoptera</taxon>
        <taxon>Blattodea</taxon>
        <taxon>Blattoidea</taxon>
        <taxon>Termitoidae</taxon>
        <taxon>Termopsidae</taxon>
        <taxon>Zootermopsis</taxon>
    </lineage>
</organism>
<protein>
    <submittedName>
        <fullName evidence="1">Uncharacterized protein</fullName>
    </submittedName>
</protein>
<dbReference type="InParanoid" id="A0A067QKN5"/>
<name>A0A067QKN5_ZOONE</name>
<accession>A0A067QKN5</accession>
<evidence type="ECO:0000313" key="1">
    <source>
        <dbReference type="EMBL" id="KDR09700.1"/>
    </source>
</evidence>
<dbReference type="EMBL" id="KK853224">
    <property type="protein sequence ID" value="KDR09700.1"/>
    <property type="molecule type" value="Genomic_DNA"/>
</dbReference>
<dbReference type="Proteomes" id="UP000027135">
    <property type="component" value="Unassembled WGS sequence"/>
</dbReference>
<proteinExistence type="predicted"/>
<sequence length="55" mass="6406">MMAGCQNTKLTYAKNHQVAALRNGHQCQAVYQEHLHYQPSLRPSYLLFLTVYPDR</sequence>
<evidence type="ECO:0000313" key="2">
    <source>
        <dbReference type="Proteomes" id="UP000027135"/>
    </source>
</evidence>
<reference evidence="1 2" key="1">
    <citation type="journal article" date="2014" name="Nat. Commun.">
        <title>Molecular traces of alternative social organization in a termite genome.</title>
        <authorList>
            <person name="Terrapon N."/>
            <person name="Li C."/>
            <person name="Robertson H.M."/>
            <person name="Ji L."/>
            <person name="Meng X."/>
            <person name="Booth W."/>
            <person name="Chen Z."/>
            <person name="Childers C.P."/>
            <person name="Glastad K.M."/>
            <person name="Gokhale K."/>
            <person name="Gowin J."/>
            <person name="Gronenberg W."/>
            <person name="Hermansen R.A."/>
            <person name="Hu H."/>
            <person name="Hunt B.G."/>
            <person name="Huylmans A.K."/>
            <person name="Khalil S.M."/>
            <person name="Mitchell R.D."/>
            <person name="Munoz-Torres M.C."/>
            <person name="Mustard J.A."/>
            <person name="Pan H."/>
            <person name="Reese J.T."/>
            <person name="Scharf M.E."/>
            <person name="Sun F."/>
            <person name="Vogel H."/>
            <person name="Xiao J."/>
            <person name="Yang W."/>
            <person name="Yang Z."/>
            <person name="Yang Z."/>
            <person name="Zhou J."/>
            <person name="Zhu J."/>
            <person name="Brent C.S."/>
            <person name="Elsik C.G."/>
            <person name="Goodisman M.A."/>
            <person name="Liberles D.A."/>
            <person name="Roe R.M."/>
            <person name="Vargo E.L."/>
            <person name="Vilcinskas A."/>
            <person name="Wang J."/>
            <person name="Bornberg-Bauer E."/>
            <person name="Korb J."/>
            <person name="Zhang G."/>
            <person name="Liebig J."/>
        </authorList>
    </citation>
    <scope>NUCLEOTIDE SEQUENCE [LARGE SCALE GENOMIC DNA]</scope>
    <source>
        <tissue evidence="1">Whole organism</tissue>
    </source>
</reference>